<feature type="region of interest" description="Disordered" evidence="1">
    <location>
        <begin position="1"/>
        <end position="60"/>
    </location>
</feature>
<evidence type="ECO:0000313" key="2">
    <source>
        <dbReference type="EMBL" id="GAA4568284.1"/>
    </source>
</evidence>
<gene>
    <name evidence="2" type="ORF">GCM10023176_22330</name>
</gene>
<organism evidence="2 3">
    <name type="scientific">Micromonospora coerulea</name>
    <dbReference type="NCBI Taxonomy" id="47856"/>
    <lineage>
        <taxon>Bacteria</taxon>
        <taxon>Bacillati</taxon>
        <taxon>Actinomycetota</taxon>
        <taxon>Actinomycetes</taxon>
        <taxon>Micromonosporales</taxon>
        <taxon>Micromonosporaceae</taxon>
        <taxon>Micromonospora</taxon>
    </lineage>
</organism>
<evidence type="ECO:0000313" key="3">
    <source>
        <dbReference type="Proteomes" id="UP001500307"/>
    </source>
</evidence>
<name>A0ABP8SHA5_9ACTN</name>
<dbReference type="Proteomes" id="UP001500307">
    <property type="component" value="Unassembled WGS sequence"/>
</dbReference>
<protein>
    <submittedName>
        <fullName evidence="2">Uncharacterized protein</fullName>
    </submittedName>
</protein>
<comment type="caution">
    <text evidence="2">The sequence shown here is derived from an EMBL/GenBank/DDBJ whole genome shotgun (WGS) entry which is preliminary data.</text>
</comment>
<proteinExistence type="predicted"/>
<sequence length="60" mass="6598">MAARHRGYGPTTTENLISRSMRHDPDTGPNCPPISSRRLDPPADPSQEPMCFPAPVTYCT</sequence>
<reference evidence="3" key="1">
    <citation type="journal article" date="2019" name="Int. J. Syst. Evol. Microbiol.">
        <title>The Global Catalogue of Microorganisms (GCM) 10K type strain sequencing project: providing services to taxonomists for standard genome sequencing and annotation.</title>
        <authorList>
            <consortium name="The Broad Institute Genomics Platform"/>
            <consortium name="The Broad Institute Genome Sequencing Center for Infectious Disease"/>
            <person name="Wu L."/>
            <person name="Ma J."/>
        </authorList>
    </citation>
    <scope>NUCLEOTIDE SEQUENCE [LARGE SCALE GENOMIC DNA]</scope>
    <source>
        <strain evidence="3">JCM 3175</strain>
    </source>
</reference>
<accession>A0ABP8SHA5</accession>
<evidence type="ECO:0000256" key="1">
    <source>
        <dbReference type="SAM" id="MobiDB-lite"/>
    </source>
</evidence>
<keyword evidence="3" id="KW-1185">Reference proteome</keyword>
<dbReference type="EMBL" id="BAABGU010000010">
    <property type="protein sequence ID" value="GAA4568284.1"/>
    <property type="molecule type" value="Genomic_DNA"/>
</dbReference>